<proteinExistence type="predicted"/>
<dbReference type="Proteomes" id="UP000663852">
    <property type="component" value="Unassembled WGS sequence"/>
</dbReference>
<organism evidence="2 3">
    <name type="scientific">Adineta ricciae</name>
    <name type="common">Rotifer</name>
    <dbReference type="NCBI Taxonomy" id="249248"/>
    <lineage>
        <taxon>Eukaryota</taxon>
        <taxon>Metazoa</taxon>
        <taxon>Spiralia</taxon>
        <taxon>Gnathifera</taxon>
        <taxon>Rotifera</taxon>
        <taxon>Eurotatoria</taxon>
        <taxon>Bdelloidea</taxon>
        <taxon>Adinetida</taxon>
        <taxon>Adinetidae</taxon>
        <taxon>Adineta</taxon>
    </lineage>
</organism>
<evidence type="ECO:0000313" key="1">
    <source>
        <dbReference type="EMBL" id="CAF1300212.1"/>
    </source>
</evidence>
<comment type="caution">
    <text evidence="2">The sequence shown here is derived from an EMBL/GenBank/DDBJ whole genome shotgun (WGS) entry which is preliminary data.</text>
</comment>
<dbReference type="Proteomes" id="UP000663828">
    <property type="component" value="Unassembled WGS sequence"/>
</dbReference>
<evidence type="ECO:0000313" key="2">
    <source>
        <dbReference type="EMBL" id="CAF1601569.1"/>
    </source>
</evidence>
<accession>A0A816AT48</accession>
<keyword evidence="3" id="KW-1185">Reference proteome</keyword>
<evidence type="ECO:0000313" key="3">
    <source>
        <dbReference type="Proteomes" id="UP000663828"/>
    </source>
</evidence>
<reference evidence="2" key="1">
    <citation type="submission" date="2021-02" db="EMBL/GenBank/DDBJ databases">
        <authorList>
            <person name="Nowell W R."/>
        </authorList>
    </citation>
    <scope>NUCLEOTIDE SEQUENCE</scope>
</reference>
<name>A0A816AT48_ADIRI</name>
<gene>
    <name evidence="1" type="ORF">EDS130_LOCUS30564</name>
    <name evidence="2" type="ORF">XAT740_LOCUS47778</name>
</gene>
<dbReference type="EMBL" id="CAJNOJ010000215">
    <property type="protein sequence ID" value="CAF1300212.1"/>
    <property type="molecule type" value="Genomic_DNA"/>
</dbReference>
<dbReference type="OrthoDB" id="9984105at2759"/>
<dbReference type="EMBL" id="CAJNOR010006703">
    <property type="protein sequence ID" value="CAF1601569.1"/>
    <property type="molecule type" value="Genomic_DNA"/>
</dbReference>
<protein>
    <submittedName>
        <fullName evidence="2">Uncharacterized protein</fullName>
    </submittedName>
</protein>
<dbReference type="AlphaFoldDB" id="A0A816AT48"/>
<sequence length="237" mass="28124">MLAIIDEKHSKQSSIVDVYYPLESMDICLKVHYLEKSNPCKIEIEIRNRQREQLLTSVQHWSIFEMKFPQVNLPDKILTRLDEITSEKISKYLQMIVNEEHDRLEYIQIEKTSTIWQMDDSDRELEQSDIHLILTKGNKPNEVFYIPKYWRTIAIQTGDYEKLVKTLTTLQIEDNRDLLDYFSYLISQTRLNSFSLQNQQQLGNSNLSSEKAYMNLLTMSYAAFIELIQRIQKNNQS</sequence>